<dbReference type="EMBL" id="FAXA01000278">
    <property type="protein sequence ID" value="CUV02623.1"/>
    <property type="molecule type" value="Genomic_DNA"/>
</dbReference>
<evidence type="ECO:0000313" key="1">
    <source>
        <dbReference type="EMBL" id="CUV02623.1"/>
    </source>
</evidence>
<reference evidence="1" key="1">
    <citation type="submission" date="2015-10" db="EMBL/GenBank/DDBJ databases">
        <authorList>
            <person name="Gilbert D.G."/>
        </authorList>
    </citation>
    <scope>NUCLEOTIDE SEQUENCE</scope>
</reference>
<dbReference type="AlphaFoldDB" id="A0A170QA95"/>
<name>A0A170QA95_9ZZZZ</name>
<gene>
    <name evidence="1" type="ORF">MGWOODY_Clf1309</name>
</gene>
<sequence>MMIEAELIHSRGAEAEMLFPVLRDSEVASNWQDFVMNKVQVTGHSHQNDSEPCLAPLF</sequence>
<protein>
    <submittedName>
        <fullName evidence="1">Uncharacterized protein</fullName>
    </submittedName>
</protein>
<organism evidence="1">
    <name type="scientific">hydrothermal vent metagenome</name>
    <dbReference type="NCBI Taxonomy" id="652676"/>
    <lineage>
        <taxon>unclassified sequences</taxon>
        <taxon>metagenomes</taxon>
        <taxon>ecological metagenomes</taxon>
    </lineage>
</organism>
<proteinExistence type="predicted"/>
<accession>A0A170QA95</accession>